<protein>
    <submittedName>
        <fullName evidence="1">Uncharacterized protein</fullName>
    </submittedName>
</protein>
<dbReference type="Proteomes" id="UP000887159">
    <property type="component" value="Unassembled WGS sequence"/>
</dbReference>
<proteinExistence type="predicted"/>
<reference evidence="1" key="1">
    <citation type="submission" date="2020-08" db="EMBL/GenBank/DDBJ databases">
        <title>Multicomponent nature underlies the extraordinary mechanical properties of spider dragline silk.</title>
        <authorList>
            <person name="Kono N."/>
            <person name="Nakamura H."/>
            <person name="Mori M."/>
            <person name="Yoshida Y."/>
            <person name="Ohtoshi R."/>
            <person name="Malay A.D."/>
            <person name="Moran D.A.P."/>
            <person name="Tomita M."/>
            <person name="Numata K."/>
            <person name="Arakawa K."/>
        </authorList>
    </citation>
    <scope>NUCLEOTIDE SEQUENCE</scope>
</reference>
<comment type="caution">
    <text evidence="1">The sequence shown here is derived from an EMBL/GenBank/DDBJ whole genome shotgun (WGS) entry which is preliminary data.</text>
</comment>
<dbReference type="EMBL" id="BMAU01021106">
    <property type="protein sequence ID" value="GFX90985.1"/>
    <property type="molecule type" value="Genomic_DNA"/>
</dbReference>
<dbReference type="AlphaFoldDB" id="A0A8X6RBD4"/>
<accession>A0A8X6RBD4</accession>
<evidence type="ECO:0000313" key="2">
    <source>
        <dbReference type="Proteomes" id="UP000887159"/>
    </source>
</evidence>
<gene>
    <name evidence="1" type="ORF">TNCV_197631</name>
</gene>
<evidence type="ECO:0000313" key="1">
    <source>
        <dbReference type="EMBL" id="GFX90985.1"/>
    </source>
</evidence>
<sequence>MDSGEFLKFATQNKSKKSPFAFKELLKDLNADEIDKMWEELSKTVFERMEIIIGSSVKGSPNKKESTTKKIFKAHFNGLSCIMPLLPPTMEKDETLWKNV</sequence>
<name>A0A8X6RBD4_TRICX</name>
<keyword evidence="2" id="KW-1185">Reference proteome</keyword>
<organism evidence="1 2">
    <name type="scientific">Trichonephila clavipes</name>
    <name type="common">Golden silk orbweaver</name>
    <name type="synonym">Nephila clavipes</name>
    <dbReference type="NCBI Taxonomy" id="2585209"/>
    <lineage>
        <taxon>Eukaryota</taxon>
        <taxon>Metazoa</taxon>
        <taxon>Ecdysozoa</taxon>
        <taxon>Arthropoda</taxon>
        <taxon>Chelicerata</taxon>
        <taxon>Arachnida</taxon>
        <taxon>Araneae</taxon>
        <taxon>Araneomorphae</taxon>
        <taxon>Entelegynae</taxon>
        <taxon>Araneoidea</taxon>
        <taxon>Nephilidae</taxon>
        <taxon>Trichonephila</taxon>
    </lineage>
</organism>